<dbReference type="InterPro" id="IPR036291">
    <property type="entry name" value="NAD(P)-bd_dom_sf"/>
</dbReference>
<dbReference type="Proteomes" id="UP000287547">
    <property type="component" value="Unassembled WGS sequence"/>
</dbReference>
<dbReference type="AlphaFoldDB" id="A0A428ZAZ7"/>
<evidence type="ECO:0000256" key="2">
    <source>
        <dbReference type="SAM" id="Phobius"/>
    </source>
</evidence>
<dbReference type="RefSeq" id="WP_051794756.1">
    <property type="nucleotide sequence ID" value="NZ_QHKI01000013.1"/>
</dbReference>
<feature type="transmembrane region" description="Helical" evidence="2">
    <location>
        <begin position="78"/>
        <end position="99"/>
    </location>
</feature>
<dbReference type="OrthoDB" id="9799090at2"/>
<evidence type="ECO:0000256" key="1">
    <source>
        <dbReference type="ARBA" id="ARBA00004651"/>
    </source>
</evidence>
<dbReference type="SUPFAM" id="SSF81324">
    <property type="entry name" value="Voltage-gated potassium channels"/>
    <property type="match status" value="1"/>
</dbReference>
<dbReference type="InterPro" id="IPR013099">
    <property type="entry name" value="K_chnl_dom"/>
</dbReference>
<dbReference type="Pfam" id="PF02254">
    <property type="entry name" value="TrkA_N"/>
    <property type="match status" value="1"/>
</dbReference>
<gene>
    <name evidence="5" type="ORF">DMH04_18220</name>
</gene>
<organism evidence="5 6">
    <name type="scientific">Kibdelosporangium aridum</name>
    <dbReference type="NCBI Taxonomy" id="2030"/>
    <lineage>
        <taxon>Bacteria</taxon>
        <taxon>Bacillati</taxon>
        <taxon>Actinomycetota</taxon>
        <taxon>Actinomycetes</taxon>
        <taxon>Pseudonocardiales</taxon>
        <taxon>Pseudonocardiaceae</taxon>
        <taxon>Kibdelosporangium</taxon>
    </lineage>
</organism>
<feature type="transmembrane region" description="Helical" evidence="2">
    <location>
        <begin position="111"/>
        <end position="129"/>
    </location>
</feature>
<dbReference type="GO" id="GO:0006813">
    <property type="term" value="P:potassium ion transport"/>
    <property type="evidence" value="ECO:0007669"/>
    <property type="project" value="InterPro"/>
</dbReference>
<keyword evidence="2" id="KW-1133">Transmembrane helix</keyword>
<sequence>MLYMLSRLLTRLASLTSWVTPAAVILFVFVTSWPLMALAEPAENELVQPANYWWYFVVTAATVGYGDFYPQTAAGHVVGSYVIVGGIATLTTVFTKLASMLERMKGRRMQGTIIVAAAGHIALLGYIPGRTERIVAQLIAEAKDERLVLCAWDETTAHPMPDQEIDFVRGELTDQTVLNRAGVHRARTVLVDARDDNEALAIAVTVNHLNTKAHIVIALRDMERAQLVRYVDGNIRCVQWHTPRMITEELTSPGIAEVYAELMSPDGANTYSIRLSRSLGPLIVEHCQMALGRRFGATLLAVSVHGRLIVNPGWHTELPPGAVLYYVSPRRLGTEELTTALRSGTPSPGTRWLSGWRS</sequence>
<accession>A0A428ZAZ7</accession>
<dbReference type="PANTHER" id="PTHR43833:SF9">
    <property type="entry name" value="POTASSIUM CHANNEL PROTEIN YUGO-RELATED"/>
    <property type="match status" value="1"/>
</dbReference>
<evidence type="ECO:0000259" key="4">
    <source>
        <dbReference type="Pfam" id="PF07885"/>
    </source>
</evidence>
<dbReference type="InterPro" id="IPR050721">
    <property type="entry name" value="Trk_Ktr_HKT_K-transport"/>
</dbReference>
<name>A0A428ZAZ7_KIBAR</name>
<dbReference type="Gene3D" id="1.10.287.70">
    <property type="match status" value="1"/>
</dbReference>
<dbReference type="EMBL" id="QHKI01000013">
    <property type="protein sequence ID" value="RSM85226.1"/>
    <property type="molecule type" value="Genomic_DNA"/>
</dbReference>
<proteinExistence type="predicted"/>
<dbReference type="Pfam" id="PF07885">
    <property type="entry name" value="Ion_trans_2"/>
    <property type="match status" value="1"/>
</dbReference>
<comment type="caution">
    <text evidence="5">The sequence shown here is derived from an EMBL/GenBank/DDBJ whole genome shotgun (WGS) entry which is preliminary data.</text>
</comment>
<keyword evidence="2" id="KW-0472">Membrane</keyword>
<feature type="transmembrane region" description="Helical" evidence="2">
    <location>
        <begin position="12"/>
        <end position="36"/>
    </location>
</feature>
<keyword evidence="2" id="KW-0812">Transmembrane</keyword>
<dbReference type="PANTHER" id="PTHR43833">
    <property type="entry name" value="POTASSIUM CHANNEL PROTEIN 2-RELATED-RELATED"/>
    <property type="match status" value="1"/>
</dbReference>
<dbReference type="GO" id="GO:0005886">
    <property type="term" value="C:plasma membrane"/>
    <property type="evidence" value="ECO:0007669"/>
    <property type="project" value="UniProtKB-SubCell"/>
</dbReference>
<evidence type="ECO:0000259" key="3">
    <source>
        <dbReference type="Pfam" id="PF02254"/>
    </source>
</evidence>
<evidence type="ECO:0000313" key="5">
    <source>
        <dbReference type="EMBL" id="RSM85226.1"/>
    </source>
</evidence>
<reference evidence="5 6" key="1">
    <citation type="submission" date="2018-05" db="EMBL/GenBank/DDBJ databases">
        <title>Evolution of GPA BGCs.</title>
        <authorList>
            <person name="Waglechner N."/>
            <person name="Wright G.D."/>
        </authorList>
    </citation>
    <scope>NUCLEOTIDE SEQUENCE [LARGE SCALE GENOMIC DNA]</scope>
    <source>
        <strain evidence="5 6">A82846</strain>
    </source>
</reference>
<comment type="subcellular location">
    <subcellularLocation>
        <location evidence="1">Cell membrane</location>
        <topology evidence="1">Multi-pass membrane protein</topology>
    </subcellularLocation>
</comment>
<dbReference type="SUPFAM" id="SSF51735">
    <property type="entry name" value="NAD(P)-binding Rossmann-fold domains"/>
    <property type="match status" value="1"/>
</dbReference>
<evidence type="ECO:0000313" key="6">
    <source>
        <dbReference type="Proteomes" id="UP000287547"/>
    </source>
</evidence>
<protein>
    <submittedName>
        <fullName evidence="5">Ion transporter</fullName>
    </submittedName>
</protein>
<dbReference type="Gene3D" id="3.40.50.720">
    <property type="entry name" value="NAD(P)-binding Rossmann-like Domain"/>
    <property type="match status" value="1"/>
</dbReference>
<feature type="domain" description="RCK N-terminal" evidence="3">
    <location>
        <begin position="130"/>
        <end position="229"/>
    </location>
</feature>
<feature type="domain" description="Potassium channel" evidence="4">
    <location>
        <begin position="24"/>
        <end position="102"/>
    </location>
</feature>
<dbReference type="InterPro" id="IPR003148">
    <property type="entry name" value="RCK_N"/>
</dbReference>